<dbReference type="InterPro" id="IPR023393">
    <property type="entry name" value="START-like_dom_sf"/>
</dbReference>
<dbReference type="Proteomes" id="UP001501844">
    <property type="component" value="Unassembled WGS sequence"/>
</dbReference>
<dbReference type="SUPFAM" id="SSF55961">
    <property type="entry name" value="Bet v1-like"/>
    <property type="match status" value="1"/>
</dbReference>
<evidence type="ECO:0000313" key="2">
    <source>
        <dbReference type="Proteomes" id="UP001501844"/>
    </source>
</evidence>
<name>A0ABP8F5W9_9BACT</name>
<reference evidence="2" key="1">
    <citation type="journal article" date="2019" name="Int. J. Syst. Evol. Microbiol.">
        <title>The Global Catalogue of Microorganisms (GCM) 10K type strain sequencing project: providing services to taxonomists for standard genome sequencing and annotation.</title>
        <authorList>
            <consortium name="The Broad Institute Genomics Platform"/>
            <consortium name="The Broad Institute Genome Sequencing Center for Infectious Disease"/>
            <person name="Wu L."/>
            <person name="Ma J."/>
        </authorList>
    </citation>
    <scope>NUCLEOTIDE SEQUENCE [LARGE SCALE GENOMIC DNA]</scope>
    <source>
        <strain evidence="2">JCM 17917</strain>
    </source>
</reference>
<dbReference type="CDD" id="cd07820">
    <property type="entry name" value="SRPBCC_3"/>
    <property type="match status" value="1"/>
</dbReference>
<proteinExistence type="predicted"/>
<keyword evidence="2" id="KW-1185">Reference proteome</keyword>
<comment type="caution">
    <text evidence="1">The sequence shown here is derived from an EMBL/GenBank/DDBJ whole genome shotgun (WGS) entry which is preliminary data.</text>
</comment>
<dbReference type="EMBL" id="BAABGX010000001">
    <property type="protein sequence ID" value="GAA4295458.1"/>
    <property type="molecule type" value="Genomic_DNA"/>
</dbReference>
<accession>A0ABP8F5W9</accession>
<gene>
    <name evidence="1" type="ORF">GCM10023183_01380</name>
</gene>
<dbReference type="Gene3D" id="3.30.530.20">
    <property type="match status" value="1"/>
</dbReference>
<evidence type="ECO:0000313" key="1">
    <source>
        <dbReference type="EMBL" id="GAA4295458.1"/>
    </source>
</evidence>
<evidence type="ECO:0008006" key="3">
    <source>
        <dbReference type="Google" id="ProtNLM"/>
    </source>
</evidence>
<sequence length="166" mass="18654">MPVIHLETCIAGPPALCFDLSRSIDLHTISTEHTGEKAIAGVTTGLIGLGQTVTWRAKHFGVWQTLTSKITAFEPPFYFEDEMVQGAFKSFRHEHHFVPQQENTLMRDVFHFTSPLGILGELANRLVLTNYMTDLLKERNRVIKEYAESGQGALLLQQNALTQNKS</sequence>
<protein>
    <recommendedName>
        <fullName evidence="3">Ligand-binding SRPBCC domain-containing protein</fullName>
    </recommendedName>
</protein>
<dbReference type="RefSeq" id="WP_345161299.1">
    <property type="nucleotide sequence ID" value="NZ_BAABGX010000001.1"/>
</dbReference>
<organism evidence="1 2">
    <name type="scientific">Nibribacter koreensis</name>
    <dbReference type="NCBI Taxonomy" id="1084519"/>
    <lineage>
        <taxon>Bacteria</taxon>
        <taxon>Pseudomonadati</taxon>
        <taxon>Bacteroidota</taxon>
        <taxon>Cytophagia</taxon>
        <taxon>Cytophagales</taxon>
        <taxon>Hymenobacteraceae</taxon>
        <taxon>Nibribacter</taxon>
    </lineage>
</organism>